<dbReference type="InterPro" id="IPR015655">
    <property type="entry name" value="PP2C"/>
</dbReference>
<organism evidence="5">
    <name type="scientific">viral metagenome</name>
    <dbReference type="NCBI Taxonomy" id="1070528"/>
    <lineage>
        <taxon>unclassified sequences</taxon>
        <taxon>metagenomes</taxon>
        <taxon>organismal metagenomes</taxon>
    </lineage>
</organism>
<dbReference type="EMBL" id="MN740565">
    <property type="protein sequence ID" value="QHU33940.1"/>
    <property type="molecule type" value="Genomic_DNA"/>
</dbReference>
<dbReference type="Pfam" id="PF00481">
    <property type="entry name" value="PP2C"/>
    <property type="match status" value="1"/>
</dbReference>
<sequence>MIILLLLITLFVSCLIIIPIFYTQTDNYYTRIETPSSAIHPVTKHSHLNASHWTEIGRRPYQEDRYTISQIGEMDDHTPISFYGMFDGHVGDKASQFCKDHLHIHLQNSSTFIDGDISTALVDTFIDIDKEFVDKGEPDGTTSCVCVIIGKDKIICANAGDSRAIVVKRDGSAVAMSIDHKPDLPSEKKRIINLGGYISHHGVWRVNGNMAVSRSIGDVALKPYIIPTPDITEYTIDKDGNDSFLVIASDGLWDVMTNSYVSNFVRNQTMGDVDDESLKHMGRKLCLEAERLGSGDNTSVIVVALRDSFYFADIL</sequence>
<dbReference type="InterPro" id="IPR036457">
    <property type="entry name" value="PPM-type-like_dom_sf"/>
</dbReference>
<keyword evidence="2" id="KW-0378">Hydrolase</keyword>
<feature type="domain" description="PPM-type phosphatase" evidence="4">
    <location>
        <begin position="49"/>
        <end position="305"/>
    </location>
</feature>
<dbReference type="GO" id="GO:0046872">
    <property type="term" value="F:metal ion binding"/>
    <property type="evidence" value="ECO:0007669"/>
    <property type="project" value="UniProtKB-KW"/>
</dbReference>
<evidence type="ECO:0000256" key="3">
    <source>
        <dbReference type="ARBA" id="ARBA00022912"/>
    </source>
</evidence>
<dbReference type="PANTHER" id="PTHR47992">
    <property type="entry name" value="PROTEIN PHOSPHATASE"/>
    <property type="match status" value="1"/>
</dbReference>
<dbReference type="SUPFAM" id="SSF81606">
    <property type="entry name" value="PP2C-like"/>
    <property type="match status" value="1"/>
</dbReference>
<dbReference type="InterPro" id="IPR000222">
    <property type="entry name" value="PP2C_BS"/>
</dbReference>
<keyword evidence="3" id="KW-0904">Protein phosphatase</keyword>
<reference evidence="5" key="1">
    <citation type="journal article" date="2020" name="Nature">
        <title>Giant virus diversity and host interactions through global metagenomics.</title>
        <authorList>
            <person name="Schulz F."/>
            <person name="Roux S."/>
            <person name="Paez-Espino D."/>
            <person name="Jungbluth S."/>
            <person name="Walsh D.A."/>
            <person name="Denef V.J."/>
            <person name="McMahon K.D."/>
            <person name="Konstantinidis K.T."/>
            <person name="Eloe-Fadrosh E.A."/>
            <person name="Kyrpides N.C."/>
            <person name="Woyke T."/>
        </authorList>
    </citation>
    <scope>NUCLEOTIDE SEQUENCE</scope>
    <source>
        <strain evidence="5">GVMAG-S-1016704-142</strain>
    </source>
</reference>
<evidence type="ECO:0000256" key="2">
    <source>
        <dbReference type="ARBA" id="ARBA00022801"/>
    </source>
</evidence>
<evidence type="ECO:0000259" key="4">
    <source>
        <dbReference type="PROSITE" id="PS51746"/>
    </source>
</evidence>
<evidence type="ECO:0000313" key="5">
    <source>
        <dbReference type="EMBL" id="QHU33940.1"/>
    </source>
</evidence>
<protein>
    <recommendedName>
        <fullName evidence="4">PPM-type phosphatase domain-containing protein</fullName>
    </recommendedName>
</protein>
<evidence type="ECO:0000256" key="1">
    <source>
        <dbReference type="ARBA" id="ARBA00022723"/>
    </source>
</evidence>
<name>A0A6C0LU74_9ZZZZ</name>
<dbReference type="Gene3D" id="3.60.40.10">
    <property type="entry name" value="PPM-type phosphatase domain"/>
    <property type="match status" value="1"/>
</dbReference>
<dbReference type="CDD" id="cd00143">
    <property type="entry name" value="PP2Cc"/>
    <property type="match status" value="1"/>
</dbReference>
<dbReference type="GO" id="GO:0004722">
    <property type="term" value="F:protein serine/threonine phosphatase activity"/>
    <property type="evidence" value="ECO:0007669"/>
    <property type="project" value="InterPro"/>
</dbReference>
<accession>A0A6C0LU74</accession>
<keyword evidence="1" id="KW-0479">Metal-binding</keyword>
<dbReference type="AlphaFoldDB" id="A0A6C0LU74"/>
<dbReference type="InterPro" id="IPR001932">
    <property type="entry name" value="PPM-type_phosphatase-like_dom"/>
</dbReference>
<dbReference type="PROSITE" id="PS51746">
    <property type="entry name" value="PPM_2"/>
    <property type="match status" value="1"/>
</dbReference>
<dbReference type="SMART" id="SM00332">
    <property type="entry name" value="PP2Cc"/>
    <property type="match status" value="1"/>
</dbReference>
<proteinExistence type="predicted"/>
<dbReference type="PROSITE" id="PS01032">
    <property type="entry name" value="PPM_1"/>
    <property type="match status" value="1"/>
</dbReference>